<keyword evidence="3" id="KW-0560">Oxidoreductase</keyword>
<dbReference type="CDD" id="cd12148">
    <property type="entry name" value="fungal_TF_MHR"/>
    <property type="match status" value="1"/>
</dbReference>
<feature type="compositionally biased region" description="Basic residues" evidence="4">
    <location>
        <begin position="586"/>
        <end position="602"/>
    </location>
</feature>
<comment type="caution">
    <text evidence="7">The sequence shown here is derived from an EMBL/GenBank/DDBJ whole genome shotgun (WGS) entry which is preliminary data.</text>
</comment>
<dbReference type="InterPro" id="IPR003103">
    <property type="entry name" value="BAG_domain"/>
</dbReference>
<dbReference type="Pfam" id="PF02179">
    <property type="entry name" value="BAG"/>
    <property type="match status" value="1"/>
</dbReference>
<evidence type="ECO:0000259" key="6">
    <source>
        <dbReference type="PROSITE" id="PS51035"/>
    </source>
</evidence>
<feature type="domain" description="BAG" evidence="6">
    <location>
        <begin position="675"/>
        <end position="739"/>
    </location>
</feature>
<dbReference type="Gene3D" id="1.20.58.120">
    <property type="entry name" value="BAG domain"/>
    <property type="match status" value="1"/>
</dbReference>
<dbReference type="Gene3D" id="3.40.50.720">
    <property type="entry name" value="NAD(P)-binding Rossmann-like Domain"/>
    <property type="match status" value="1"/>
</dbReference>
<sequence>MAPLVWLITGCSSGLGFHLAAHVLARGDIAIATLRNPSKLPAGLRDRPNAANLYVIQLDITAPQSTISAVVAQAAALHGRIDVLINNAGYIQIGTVEGLEHDWVAQFETNVFGAVKMTSAVLKGMRERGSGTVVFVGSLSGWVGHDTCGAYAGSKFALAGIAEALRRETSHQGIRTLLIEPGRFRTNLLSSGNMKMQGQLDNPAYSSMLDEKIKSLAKEDQAQPGDPAKFVRVVVDLVKGEGVASDKSVPLRMPIGLDCYEDVKQRCEKTLGQLKEWEEVMTLATSELRLRRWRGLCSFIPSWPAWLDTFTVASFTDRFADLKKSVNFLLHHPYLGTTAAPASQHPQPTDILSRLVYIAREGSLSDVIDLFTHPRFDDPAYLTLLSILLATVFLAMSWFSRGTGSSGWGGRFSPFGRSSPNTGEVSDSDYSYITSADLKKEEGRNRSSSRPEIVDWDDKDPNRATDILVFKKDGTKYPTHFAAQSIRDGDLRISTVRQAAAKKLGVDDPRRIRLFYKGKNLKHDERTAREEGLRGDGSGSEILCSVGETATGSLAPGAEPSSPRAWSEGEDEEDTSGIDSGVNTSGKKKNRKRGGRKSKKKGAPMSDSSTPGLAYSNAGPVAGAEYLPIPSNIPGPRPTSKSAPVSGAATPQTPMGKLDVLASKFHTEYVPLCVKYMQNPPEETSKRQFEYKKLSETIMTQILLKLDGVEVEGDQDARMRRKELVREVQGMLSKLDEINRV</sequence>
<dbReference type="SUPFAM" id="SSF51735">
    <property type="entry name" value="NAD(P)-binding Rossmann-fold domains"/>
    <property type="match status" value="1"/>
</dbReference>
<reference evidence="7" key="1">
    <citation type="journal article" date="2020" name="Mol. Plant Microbe Interact.">
        <title>Genome Sequence of the Biocontrol Agent Coniothyrium minitans strain Conio (IMI 134523).</title>
        <authorList>
            <person name="Patel D."/>
            <person name="Shittu T.A."/>
            <person name="Baroncelli R."/>
            <person name="Muthumeenakshi S."/>
            <person name="Osborne T.H."/>
            <person name="Janganan T.K."/>
            <person name="Sreenivasaprasad S."/>
        </authorList>
    </citation>
    <scope>NUCLEOTIDE SEQUENCE</scope>
    <source>
        <strain evidence="7">Conio</strain>
    </source>
</reference>
<organism evidence="7 8">
    <name type="scientific">Paraphaeosphaeria minitans</name>
    <dbReference type="NCBI Taxonomy" id="565426"/>
    <lineage>
        <taxon>Eukaryota</taxon>
        <taxon>Fungi</taxon>
        <taxon>Dikarya</taxon>
        <taxon>Ascomycota</taxon>
        <taxon>Pezizomycotina</taxon>
        <taxon>Dothideomycetes</taxon>
        <taxon>Pleosporomycetidae</taxon>
        <taxon>Pleosporales</taxon>
        <taxon>Massarineae</taxon>
        <taxon>Didymosphaeriaceae</taxon>
        <taxon>Paraphaeosphaeria</taxon>
    </lineage>
</organism>
<dbReference type="OrthoDB" id="417450at2759"/>
<name>A0A9P6GU15_9PLEO</name>
<dbReference type="InterPro" id="IPR020904">
    <property type="entry name" value="Sc_DH/Rdtase_CS"/>
</dbReference>
<evidence type="ECO:0000256" key="2">
    <source>
        <dbReference type="ARBA" id="ARBA00022857"/>
    </source>
</evidence>
<dbReference type="GO" id="GO:0016491">
    <property type="term" value="F:oxidoreductase activity"/>
    <property type="evidence" value="ECO:0007669"/>
    <property type="project" value="UniProtKB-KW"/>
</dbReference>
<evidence type="ECO:0000256" key="5">
    <source>
        <dbReference type="SAM" id="SignalP"/>
    </source>
</evidence>
<dbReference type="Proteomes" id="UP000756921">
    <property type="component" value="Unassembled WGS sequence"/>
</dbReference>
<dbReference type="AlphaFoldDB" id="A0A9P6GU15"/>
<dbReference type="PRINTS" id="PR00080">
    <property type="entry name" value="SDRFAMILY"/>
</dbReference>
<evidence type="ECO:0000256" key="3">
    <source>
        <dbReference type="ARBA" id="ARBA00023002"/>
    </source>
</evidence>
<feature type="signal peptide" evidence="5">
    <location>
        <begin position="1"/>
        <end position="16"/>
    </location>
</feature>
<dbReference type="SUPFAM" id="SSF63491">
    <property type="entry name" value="BAG domain"/>
    <property type="match status" value="1"/>
</dbReference>
<dbReference type="InterPro" id="IPR002347">
    <property type="entry name" value="SDR_fam"/>
</dbReference>
<accession>A0A9P6GU15</accession>
<dbReference type="PROSITE" id="PS00061">
    <property type="entry name" value="ADH_SHORT"/>
    <property type="match status" value="1"/>
</dbReference>
<dbReference type="InterPro" id="IPR051911">
    <property type="entry name" value="SDR_oxidoreductase"/>
</dbReference>
<dbReference type="CDD" id="cd17039">
    <property type="entry name" value="Ubl_ubiquitin_like"/>
    <property type="match status" value="1"/>
</dbReference>
<dbReference type="GO" id="GO:0051087">
    <property type="term" value="F:protein-folding chaperone binding"/>
    <property type="evidence" value="ECO:0007669"/>
    <property type="project" value="InterPro"/>
</dbReference>
<dbReference type="PRINTS" id="PR00081">
    <property type="entry name" value="GDHRDH"/>
</dbReference>
<gene>
    <name evidence="7" type="ORF">PMIN01_01381</name>
</gene>
<feature type="region of interest" description="Disordered" evidence="4">
    <location>
        <begin position="549"/>
        <end position="616"/>
    </location>
</feature>
<evidence type="ECO:0000256" key="4">
    <source>
        <dbReference type="SAM" id="MobiDB-lite"/>
    </source>
</evidence>
<feature type="region of interest" description="Disordered" evidence="4">
    <location>
        <begin position="628"/>
        <end position="654"/>
    </location>
</feature>
<protein>
    <submittedName>
        <fullName evidence="7">Retinol dehydrogenase</fullName>
    </submittedName>
</protein>
<dbReference type="EMBL" id="WJXW01000001">
    <property type="protein sequence ID" value="KAF9741842.1"/>
    <property type="molecule type" value="Genomic_DNA"/>
</dbReference>
<dbReference type="PANTHER" id="PTHR43976:SF16">
    <property type="entry name" value="SHORT-CHAIN DEHYDROGENASE_REDUCTASE FAMILY PROTEIN"/>
    <property type="match status" value="1"/>
</dbReference>
<evidence type="ECO:0000256" key="1">
    <source>
        <dbReference type="ARBA" id="ARBA00006484"/>
    </source>
</evidence>
<keyword evidence="8" id="KW-1185">Reference proteome</keyword>
<dbReference type="InterPro" id="IPR036291">
    <property type="entry name" value="NAD(P)-bd_dom_sf"/>
</dbReference>
<dbReference type="PANTHER" id="PTHR43976">
    <property type="entry name" value="SHORT CHAIN DEHYDROGENASE"/>
    <property type="match status" value="1"/>
</dbReference>
<dbReference type="Pfam" id="PF00106">
    <property type="entry name" value="adh_short"/>
    <property type="match status" value="1"/>
</dbReference>
<keyword evidence="5" id="KW-0732">Signal</keyword>
<dbReference type="PROSITE" id="PS51035">
    <property type="entry name" value="BAG"/>
    <property type="match status" value="1"/>
</dbReference>
<evidence type="ECO:0000313" key="8">
    <source>
        <dbReference type="Proteomes" id="UP000756921"/>
    </source>
</evidence>
<dbReference type="CDD" id="cd05374">
    <property type="entry name" value="17beta-HSD-like_SDR_c"/>
    <property type="match status" value="1"/>
</dbReference>
<proteinExistence type="inferred from homology"/>
<evidence type="ECO:0000313" key="7">
    <source>
        <dbReference type="EMBL" id="KAF9741842.1"/>
    </source>
</evidence>
<comment type="similarity">
    <text evidence="1">Belongs to the short-chain dehydrogenases/reductases (SDR) family.</text>
</comment>
<keyword evidence="2" id="KW-0521">NADP</keyword>
<dbReference type="SMART" id="SM00264">
    <property type="entry name" value="BAG"/>
    <property type="match status" value="1"/>
</dbReference>
<feature type="compositionally biased region" description="Polar residues" evidence="4">
    <location>
        <begin position="639"/>
        <end position="653"/>
    </location>
</feature>
<feature type="chain" id="PRO_5040293542" evidence="5">
    <location>
        <begin position="17"/>
        <end position="741"/>
    </location>
</feature>
<dbReference type="InterPro" id="IPR036533">
    <property type="entry name" value="BAG_dom_sf"/>
</dbReference>